<evidence type="ECO:0000256" key="1">
    <source>
        <dbReference type="SAM" id="Phobius"/>
    </source>
</evidence>
<feature type="transmembrane region" description="Helical" evidence="1">
    <location>
        <begin position="87"/>
        <end position="107"/>
    </location>
</feature>
<keyword evidence="4" id="KW-1185">Reference proteome</keyword>
<protein>
    <submittedName>
        <fullName evidence="3">CAAX protease</fullName>
    </submittedName>
</protein>
<keyword evidence="1" id="KW-1133">Transmembrane helix</keyword>
<keyword evidence="1" id="KW-0812">Transmembrane</keyword>
<feature type="transmembrane region" description="Helical" evidence="1">
    <location>
        <begin position="156"/>
        <end position="175"/>
    </location>
</feature>
<dbReference type="Proteomes" id="UP000036932">
    <property type="component" value="Unassembled WGS sequence"/>
</dbReference>
<evidence type="ECO:0000313" key="3">
    <source>
        <dbReference type="EMBL" id="KOR89422.1"/>
    </source>
</evidence>
<evidence type="ECO:0000259" key="2">
    <source>
        <dbReference type="Pfam" id="PF02517"/>
    </source>
</evidence>
<comment type="caution">
    <text evidence="3">The sequence shown here is derived from an EMBL/GenBank/DDBJ whole genome shotgun (WGS) entry which is preliminary data.</text>
</comment>
<sequence length="269" mass="30429">MKAWGMMLARVAVVIGLYFAWFIAAQKLFFNYVYPRSTWFEQNTVTVIILNDMVGLPLMLLAWKFIFKENLFKAAKFRVMDGKSVAIALWIGLGAGLFTVAFSRLPAIASDKYKFFELFDYLNRAEWYVFLVFLILGNIYKETLFRGILMNEFRRVLPVWMAIVIQGVLYGALFFLGDIPLSLYGFLGAVIFALLYVWFKSIWAPIAAQIACQGSQYLLWHYGPKTTDVTLMSIVMAVAAAMIAVGIFLAVKHRSSITVPPSSEAVTPT</sequence>
<name>A0A0M1P4V5_9BACL</name>
<organism evidence="3 4">
    <name type="scientific">Paenibacillus solani</name>
    <dbReference type="NCBI Taxonomy" id="1705565"/>
    <lineage>
        <taxon>Bacteria</taxon>
        <taxon>Bacillati</taxon>
        <taxon>Bacillota</taxon>
        <taxon>Bacilli</taxon>
        <taxon>Bacillales</taxon>
        <taxon>Paenibacillaceae</taxon>
        <taxon>Paenibacillus</taxon>
    </lineage>
</organism>
<feature type="transmembrane region" description="Helical" evidence="1">
    <location>
        <begin position="181"/>
        <end position="199"/>
    </location>
</feature>
<dbReference type="RefSeq" id="WP_054402461.1">
    <property type="nucleotide sequence ID" value="NZ_LIUT01000001.1"/>
</dbReference>
<feature type="transmembrane region" description="Helical" evidence="1">
    <location>
        <begin position="45"/>
        <end position="66"/>
    </location>
</feature>
<dbReference type="GO" id="GO:0006508">
    <property type="term" value="P:proteolysis"/>
    <property type="evidence" value="ECO:0007669"/>
    <property type="project" value="UniProtKB-KW"/>
</dbReference>
<dbReference type="InterPro" id="IPR003675">
    <property type="entry name" value="Rce1/LyrA-like_dom"/>
</dbReference>
<dbReference type="GO" id="GO:0004175">
    <property type="term" value="F:endopeptidase activity"/>
    <property type="evidence" value="ECO:0007669"/>
    <property type="project" value="UniProtKB-ARBA"/>
</dbReference>
<feature type="transmembrane region" description="Helical" evidence="1">
    <location>
        <begin position="127"/>
        <end position="144"/>
    </location>
</feature>
<reference evidence="4" key="1">
    <citation type="submission" date="2015-08" db="EMBL/GenBank/DDBJ databases">
        <title>Genome sequencing project for genomic taxonomy and phylogenomics of Bacillus-like bacteria.</title>
        <authorList>
            <person name="Liu B."/>
            <person name="Wang J."/>
            <person name="Zhu Y."/>
            <person name="Liu G."/>
            <person name="Chen Q."/>
            <person name="Chen Z."/>
            <person name="Lan J."/>
            <person name="Che J."/>
            <person name="Ge C."/>
            <person name="Shi H."/>
            <person name="Pan Z."/>
            <person name="Liu X."/>
        </authorList>
    </citation>
    <scope>NUCLEOTIDE SEQUENCE [LARGE SCALE GENOMIC DNA]</scope>
    <source>
        <strain evidence="4">FJAT-22460</strain>
    </source>
</reference>
<feature type="domain" description="CAAX prenyl protease 2/Lysostaphin resistance protein A-like" evidence="2">
    <location>
        <begin position="126"/>
        <end position="212"/>
    </location>
</feature>
<accession>A0A0M1P4V5</accession>
<keyword evidence="3" id="KW-0645">Protease</keyword>
<dbReference type="EMBL" id="LIUT01000001">
    <property type="protein sequence ID" value="KOR89422.1"/>
    <property type="molecule type" value="Genomic_DNA"/>
</dbReference>
<dbReference type="Pfam" id="PF02517">
    <property type="entry name" value="Rce1-like"/>
    <property type="match status" value="1"/>
</dbReference>
<gene>
    <name evidence="3" type="ORF">AM231_09910</name>
</gene>
<feature type="transmembrane region" description="Helical" evidence="1">
    <location>
        <begin position="7"/>
        <end position="25"/>
    </location>
</feature>
<dbReference type="GO" id="GO:0080120">
    <property type="term" value="P:CAAX-box protein maturation"/>
    <property type="evidence" value="ECO:0007669"/>
    <property type="project" value="UniProtKB-ARBA"/>
</dbReference>
<evidence type="ECO:0000313" key="4">
    <source>
        <dbReference type="Proteomes" id="UP000036932"/>
    </source>
</evidence>
<dbReference type="AlphaFoldDB" id="A0A0M1P4V5"/>
<keyword evidence="3" id="KW-0378">Hydrolase</keyword>
<dbReference type="OrthoDB" id="4177129at2"/>
<dbReference type="PATRIC" id="fig|1705565.3.peg.3964"/>
<feature type="transmembrane region" description="Helical" evidence="1">
    <location>
        <begin position="229"/>
        <end position="251"/>
    </location>
</feature>
<proteinExistence type="predicted"/>
<keyword evidence="1" id="KW-0472">Membrane</keyword>